<evidence type="ECO:0000313" key="2">
    <source>
        <dbReference type="Proteomes" id="UP001153334"/>
    </source>
</evidence>
<reference evidence="1" key="1">
    <citation type="submission" date="2022-11" db="EMBL/GenBank/DDBJ databases">
        <title>Genome Sequence of Nemania bipapillata.</title>
        <authorList>
            <person name="Buettner E."/>
        </authorList>
    </citation>
    <scope>NUCLEOTIDE SEQUENCE</scope>
    <source>
        <strain evidence="1">CP14</strain>
    </source>
</reference>
<organism evidence="1 2">
    <name type="scientific">Nemania bipapillata</name>
    <dbReference type="NCBI Taxonomy" id="110536"/>
    <lineage>
        <taxon>Eukaryota</taxon>
        <taxon>Fungi</taxon>
        <taxon>Dikarya</taxon>
        <taxon>Ascomycota</taxon>
        <taxon>Pezizomycotina</taxon>
        <taxon>Sordariomycetes</taxon>
        <taxon>Xylariomycetidae</taxon>
        <taxon>Xylariales</taxon>
        <taxon>Xylariaceae</taxon>
        <taxon>Nemania</taxon>
    </lineage>
</organism>
<keyword evidence="2" id="KW-1185">Reference proteome</keyword>
<comment type="caution">
    <text evidence="1">The sequence shown here is derived from an EMBL/GenBank/DDBJ whole genome shotgun (WGS) entry which is preliminary data.</text>
</comment>
<accession>A0ACC2IYG4</accession>
<name>A0ACC2IYG4_9PEZI</name>
<dbReference type="Proteomes" id="UP001153334">
    <property type="component" value="Unassembled WGS sequence"/>
</dbReference>
<proteinExistence type="predicted"/>
<protein>
    <submittedName>
        <fullName evidence="1">Uncharacterized protein</fullName>
    </submittedName>
</protein>
<sequence>MRTSWIYGAAIQTSLNGSEPPWSSGGWSFVPYDLSTLPATTLQNTGDQIPTPKYSRNATVDTSAIRARLECSPHAHLDLEDSKNWLTDWDLTNTTMWQKDNNTKARSRGFELGLSSFGKNTLLYLDQKPNDHGNYTTFFANNKRFQCCENKTDEQIGTASVGYWSPNLQNGSYYPDFAGTWPANFTVKWIHGRPFEGYCGIVPTHGCIPRLMWTEKPRMSALNCMPVIETANVTVTVDAEDGRVVDFELHGEPQPDEHAWSDDFVQHKFNQSETDFAINITTSHGILFITALLGAADLNEHRRSGL</sequence>
<gene>
    <name evidence="1" type="ORF">ONZ43_g3074</name>
</gene>
<dbReference type="EMBL" id="JAPESX010000685">
    <property type="protein sequence ID" value="KAJ8120144.1"/>
    <property type="molecule type" value="Genomic_DNA"/>
</dbReference>
<evidence type="ECO:0000313" key="1">
    <source>
        <dbReference type="EMBL" id="KAJ8120144.1"/>
    </source>
</evidence>